<evidence type="ECO:0000256" key="3">
    <source>
        <dbReference type="ARBA" id="ARBA00022763"/>
    </source>
</evidence>
<accession>A0A1G2HZ81</accession>
<evidence type="ECO:0000259" key="10">
    <source>
        <dbReference type="SMART" id="SM00382"/>
    </source>
</evidence>
<sequence length="343" mass="38292">MSSILGLPTDQADKKTDAEEEVLDSALRPKNWHDYVGQDKIKENLKVILTAAKQRSQSPDHLLFYGNSGLGKTTLAYLIALEMGKKIRVTSGPAIERAGDLAAILTNLSEGDVLFLDEIHRMHKTIEEYIYPAMEEYKLNLILGKGPMARTMELVLPHFTLIGATTRPGLLSAPLRNRFGATFQLNFYKPEDIEKIIERSARILGVQIKSESVKIIAARSRFTPRIANRLLKRVRDFAEVHGTGIATKEITEHALYSLEVDQMGLEPGDRKILLALIEKFDGGPVGLQSLSAAALEEEDTILDMYEPYLMQCGFIERTPKGRIASKLAYAHLGLKYNKQDSLI</sequence>
<feature type="domain" description="AAA+ ATPase" evidence="10">
    <location>
        <begin position="58"/>
        <end position="191"/>
    </location>
</feature>
<dbReference type="InterPro" id="IPR036390">
    <property type="entry name" value="WH_DNA-bd_sf"/>
</dbReference>
<feature type="binding site" evidence="9">
    <location>
        <position position="322"/>
    </location>
    <ligand>
        <name>DNA</name>
        <dbReference type="ChEBI" id="CHEBI:16991"/>
    </ligand>
</feature>
<feature type="binding site" evidence="9">
    <location>
        <position position="73"/>
    </location>
    <ligand>
        <name>Mg(2+)</name>
        <dbReference type="ChEBI" id="CHEBI:18420"/>
    </ligand>
</feature>
<evidence type="ECO:0000256" key="5">
    <source>
        <dbReference type="ARBA" id="ARBA00022840"/>
    </source>
</evidence>
<evidence type="ECO:0000256" key="6">
    <source>
        <dbReference type="ARBA" id="ARBA00023125"/>
    </source>
</evidence>
<comment type="caution">
    <text evidence="11">The sequence shown here is derived from an EMBL/GenBank/DDBJ whole genome shotgun (WGS) entry which is preliminary data.</text>
</comment>
<comment type="similarity">
    <text evidence="9">Belongs to the RuvB family.</text>
</comment>
<evidence type="ECO:0000256" key="8">
    <source>
        <dbReference type="ARBA" id="ARBA00023204"/>
    </source>
</evidence>
<dbReference type="Gene3D" id="1.10.10.10">
    <property type="entry name" value="Winged helix-like DNA-binding domain superfamily/Winged helix DNA-binding domain"/>
    <property type="match status" value="1"/>
</dbReference>
<keyword evidence="1 9" id="KW-0963">Cytoplasm</keyword>
<feature type="binding site" evidence="9">
    <location>
        <position position="178"/>
    </location>
    <ligand>
        <name>ATP</name>
        <dbReference type="ChEBI" id="CHEBI:30616"/>
    </ligand>
</feature>
<dbReference type="InterPro" id="IPR008823">
    <property type="entry name" value="RuvB_wg_C"/>
</dbReference>
<keyword evidence="7 9" id="KW-0233">DNA recombination</keyword>
<evidence type="ECO:0000313" key="12">
    <source>
        <dbReference type="Proteomes" id="UP000178380"/>
    </source>
</evidence>
<dbReference type="GO" id="GO:0016887">
    <property type="term" value="F:ATP hydrolysis activity"/>
    <property type="evidence" value="ECO:0007669"/>
    <property type="project" value="RHEA"/>
</dbReference>
<dbReference type="NCBIfam" id="TIGR00635">
    <property type="entry name" value="ruvB"/>
    <property type="match status" value="1"/>
</dbReference>
<feature type="binding site" evidence="9">
    <location>
        <position position="27"/>
    </location>
    <ligand>
        <name>ATP</name>
        <dbReference type="ChEBI" id="CHEBI:30616"/>
    </ligand>
</feature>
<feature type="binding site" evidence="9">
    <location>
        <position position="72"/>
    </location>
    <ligand>
        <name>ATP</name>
        <dbReference type="ChEBI" id="CHEBI:30616"/>
    </ligand>
</feature>
<dbReference type="PANTHER" id="PTHR42848">
    <property type="match status" value="1"/>
</dbReference>
<feature type="binding site" evidence="9">
    <location>
        <position position="317"/>
    </location>
    <ligand>
        <name>DNA</name>
        <dbReference type="ChEBI" id="CHEBI:16991"/>
    </ligand>
</feature>
<protein>
    <recommendedName>
        <fullName evidence="9">Holliday junction branch migration complex subunit RuvB</fullName>
        <ecNumber evidence="9">3.6.4.-</ecNumber>
    </recommendedName>
</protein>
<dbReference type="Pfam" id="PF17864">
    <property type="entry name" value="AAA_lid_4"/>
    <property type="match status" value="1"/>
</dbReference>
<feature type="binding site" evidence="9">
    <location>
        <position position="74"/>
    </location>
    <ligand>
        <name>ATP</name>
        <dbReference type="ChEBI" id="CHEBI:30616"/>
    </ligand>
</feature>
<feature type="binding site" evidence="9">
    <location>
        <position position="188"/>
    </location>
    <ligand>
        <name>ATP</name>
        <dbReference type="ChEBI" id="CHEBI:30616"/>
    </ligand>
</feature>
<comment type="caution">
    <text evidence="9">Lacks conserved residue(s) required for the propagation of feature annotation.</text>
</comment>
<name>A0A1G2HZ81_9BACT</name>
<dbReference type="EMBL" id="MHOR01000007">
    <property type="protein sequence ID" value="OGZ67521.1"/>
    <property type="molecule type" value="Genomic_DNA"/>
</dbReference>
<evidence type="ECO:0000256" key="9">
    <source>
        <dbReference type="HAMAP-Rule" id="MF_00016"/>
    </source>
</evidence>
<feature type="binding site" evidence="9">
    <location>
        <position position="28"/>
    </location>
    <ligand>
        <name>ATP</name>
        <dbReference type="ChEBI" id="CHEBI:30616"/>
    </ligand>
</feature>
<dbReference type="GO" id="GO:0006310">
    <property type="term" value="P:DNA recombination"/>
    <property type="evidence" value="ECO:0007669"/>
    <property type="project" value="UniProtKB-UniRule"/>
</dbReference>
<evidence type="ECO:0000256" key="7">
    <source>
        <dbReference type="ARBA" id="ARBA00023172"/>
    </source>
</evidence>
<dbReference type="SUPFAM" id="SSF52540">
    <property type="entry name" value="P-loop containing nucleoside triphosphate hydrolases"/>
    <property type="match status" value="1"/>
</dbReference>
<feature type="binding site" evidence="9">
    <location>
        <position position="73"/>
    </location>
    <ligand>
        <name>ATP</name>
        <dbReference type="ChEBI" id="CHEBI:30616"/>
    </ligand>
</feature>
<keyword evidence="2 9" id="KW-0547">Nucleotide-binding</keyword>
<feature type="binding site" evidence="9">
    <location>
        <position position="69"/>
    </location>
    <ligand>
        <name>ATP</name>
        <dbReference type="ChEBI" id="CHEBI:30616"/>
    </ligand>
</feature>
<dbReference type="Pfam" id="PF05496">
    <property type="entry name" value="RuvB_N"/>
    <property type="match status" value="1"/>
</dbReference>
<comment type="function">
    <text evidence="9">The RuvA-RuvB-RuvC complex processes Holliday junction (HJ) DNA during genetic recombination and DNA repair, while the RuvA-RuvB complex plays an important role in the rescue of blocked DNA replication forks via replication fork reversal (RFR). RuvA specifically binds to HJ cruciform DNA, conferring on it an open structure. The RuvB hexamer acts as an ATP-dependent pump, pulling dsDNA into and through the RuvAB complex. RuvB forms 2 homohexamers on either side of HJ DNA bound by 1 or 2 RuvA tetramers; 4 subunits per hexamer contact DNA at a time. Coordinated motions by a converter formed by DNA-disengaged RuvB subunits stimulates ATP hydrolysis and nucleotide exchange. Immobilization of the converter enables RuvB to convert the ATP-contained energy into a lever motion, pulling 2 nucleotides of DNA out of the RuvA tetramer per ATP hydrolyzed, thus driving DNA branch migration. The RuvB motors rotate together with the DNA substrate, which together with the progressing nucleotide cycle form the mechanistic basis for DNA recombination by continuous HJ branch migration. Branch migration allows RuvC to scan DNA until it finds its consensus sequence, where it cleaves and resolves cruciform DNA.</text>
</comment>
<dbReference type="AlphaFoldDB" id="A0A1G2HZ81"/>
<dbReference type="InterPro" id="IPR008824">
    <property type="entry name" value="RuvB-like_N"/>
</dbReference>
<dbReference type="GO" id="GO:0005737">
    <property type="term" value="C:cytoplasm"/>
    <property type="evidence" value="ECO:0007669"/>
    <property type="project" value="UniProtKB-SubCell"/>
</dbReference>
<dbReference type="STRING" id="1802205.A3C58_02095"/>
<comment type="catalytic activity">
    <reaction evidence="9">
        <text>ATP + H2O = ADP + phosphate + H(+)</text>
        <dbReference type="Rhea" id="RHEA:13065"/>
        <dbReference type="ChEBI" id="CHEBI:15377"/>
        <dbReference type="ChEBI" id="CHEBI:15378"/>
        <dbReference type="ChEBI" id="CHEBI:30616"/>
        <dbReference type="ChEBI" id="CHEBI:43474"/>
        <dbReference type="ChEBI" id="CHEBI:456216"/>
    </reaction>
</comment>
<keyword evidence="5 9" id="KW-0067">ATP-binding</keyword>
<proteinExistence type="inferred from homology"/>
<dbReference type="Gene3D" id="3.40.50.300">
    <property type="entry name" value="P-loop containing nucleotide triphosphate hydrolases"/>
    <property type="match status" value="1"/>
</dbReference>
<dbReference type="GO" id="GO:0048476">
    <property type="term" value="C:Holliday junction resolvase complex"/>
    <property type="evidence" value="ECO:0007669"/>
    <property type="project" value="UniProtKB-UniRule"/>
</dbReference>
<keyword evidence="6 9" id="KW-0238">DNA-binding</keyword>
<evidence type="ECO:0000256" key="1">
    <source>
        <dbReference type="ARBA" id="ARBA00022490"/>
    </source>
</evidence>
<dbReference type="GO" id="GO:0006281">
    <property type="term" value="P:DNA repair"/>
    <property type="evidence" value="ECO:0007669"/>
    <property type="project" value="UniProtKB-UniRule"/>
</dbReference>
<dbReference type="HAMAP" id="MF_00016">
    <property type="entry name" value="DNA_HJ_migration_RuvB"/>
    <property type="match status" value="1"/>
</dbReference>
<evidence type="ECO:0000313" key="11">
    <source>
        <dbReference type="EMBL" id="OGZ67521.1"/>
    </source>
</evidence>
<dbReference type="InterPro" id="IPR003593">
    <property type="entry name" value="AAA+_ATPase"/>
</dbReference>
<keyword evidence="4 9" id="KW-0378">Hydrolase</keyword>
<dbReference type="SMART" id="SM00382">
    <property type="entry name" value="AAA"/>
    <property type="match status" value="1"/>
</dbReference>
<keyword evidence="3 9" id="KW-0227">DNA damage</keyword>
<dbReference type="Gene3D" id="1.10.8.60">
    <property type="match status" value="1"/>
</dbReference>
<dbReference type="GO" id="GO:0009378">
    <property type="term" value="F:four-way junction helicase activity"/>
    <property type="evidence" value="ECO:0007669"/>
    <property type="project" value="InterPro"/>
</dbReference>
<dbReference type="Pfam" id="PF05491">
    <property type="entry name" value="WHD_RuvB"/>
    <property type="match status" value="1"/>
</dbReference>
<feature type="region of interest" description="Small ATPAse domain (RuvB-S)" evidence="9">
    <location>
        <begin position="189"/>
        <end position="259"/>
    </location>
</feature>
<dbReference type="GO" id="GO:0000400">
    <property type="term" value="F:four-way junction DNA binding"/>
    <property type="evidence" value="ECO:0007669"/>
    <property type="project" value="UniProtKB-UniRule"/>
</dbReference>
<dbReference type="PANTHER" id="PTHR42848:SF1">
    <property type="entry name" value="HOLLIDAY JUNCTION BRANCH MIGRATION COMPLEX SUBUNIT RUVB"/>
    <property type="match status" value="1"/>
</dbReference>
<dbReference type="EC" id="3.6.4.-" evidence="9"/>
<gene>
    <name evidence="9" type="primary">ruvB</name>
    <name evidence="11" type="ORF">A3C58_02095</name>
</gene>
<dbReference type="Proteomes" id="UP000178380">
    <property type="component" value="Unassembled WGS sequence"/>
</dbReference>
<evidence type="ECO:0000256" key="2">
    <source>
        <dbReference type="ARBA" id="ARBA00022741"/>
    </source>
</evidence>
<feature type="binding site" evidence="9">
    <location>
        <position position="225"/>
    </location>
    <ligand>
        <name>ATP</name>
        <dbReference type="ChEBI" id="CHEBI:30616"/>
    </ligand>
</feature>
<comment type="domain">
    <text evidence="9">Has 3 domains, the large (RuvB-L) and small ATPase (RuvB-S) domains and the C-terminal head (RuvB-H) domain. The head domain binds DNA, while the ATPase domains jointly bind ATP, ADP or are empty depending on the state of the subunit in the translocation cycle. During a single DNA translocation step the structure of each domain remains the same, but their relative positions change.</text>
</comment>
<feature type="region of interest" description="Head domain (RuvB-H)" evidence="9">
    <location>
        <begin position="262"/>
        <end position="343"/>
    </location>
</feature>
<reference evidence="11 12" key="1">
    <citation type="journal article" date="2016" name="Nat. Commun.">
        <title>Thousands of microbial genomes shed light on interconnected biogeochemical processes in an aquifer system.</title>
        <authorList>
            <person name="Anantharaman K."/>
            <person name="Brown C.T."/>
            <person name="Hug L.A."/>
            <person name="Sharon I."/>
            <person name="Castelle C.J."/>
            <person name="Probst A.J."/>
            <person name="Thomas B.C."/>
            <person name="Singh A."/>
            <person name="Wilkins M.J."/>
            <person name="Karaoz U."/>
            <person name="Brodie E.L."/>
            <person name="Williams K.H."/>
            <person name="Hubbard S.S."/>
            <person name="Banfield J.F."/>
        </authorList>
    </citation>
    <scope>NUCLEOTIDE SEQUENCE [LARGE SCALE GENOMIC DNA]</scope>
</reference>
<keyword evidence="11" id="KW-0347">Helicase</keyword>
<keyword evidence="8 9" id="KW-0234">DNA repair</keyword>
<dbReference type="InterPro" id="IPR036388">
    <property type="entry name" value="WH-like_DNA-bd_sf"/>
</dbReference>
<comment type="subcellular location">
    <subcellularLocation>
        <location evidence="9">Cytoplasm</location>
    </subcellularLocation>
</comment>
<organism evidence="11 12">
    <name type="scientific">Candidatus Staskawiczbacteria bacterium RIFCSPHIGHO2_02_FULL_34_10</name>
    <dbReference type="NCBI Taxonomy" id="1802205"/>
    <lineage>
        <taxon>Bacteria</taxon>
        <taxon>Candidatus Staskawicziibacteriota</taxon>
    </lineage>
</organism>
<dbReference type="InterPro" id="IPR041445">
    <property type="entry name" value="AAA_lid_4"/>
</dbReference>
<evidence type="ECO:0000256" key="4">
    <source>
        <dbReference type="ARBA" id="ARBA00022801"/>
    </source>
</evidence>
<dbReference type="CDD" id="cd00009">
    <property type="entry name" value="AAA"/>
    <property type="match status" value="1"/>
</dbReference>
<dbReference type="NCBIfam" id="NF000868">
    <property type="entry name" value="PRK00080.1"/>
    <property type="match status" value="1"/>
</dbReference>
<comment type="subunit">
    <text evidence="9">Homohexamer. Forms an RuvA(8)-RuvB(12)-Holliday junction (HJ) complex. HJ DNA is sandwiched between 2 RuvA tetramers; dsDNA enters through RuvA and exits via RuvB. An RuvB hexamer assembles on each DNA strand where it exits the tetramer. Each RuvB hexamer is contacted by two RuvA subunits (via domain III) on 2 adjacent RuvB subunits; this complex drives branch migration. In the full resolvosome a probable DNA-RuvA(4)-RuvB(12)-RuvC(2) complex forms which resolves the HJ.</text>
</comment>
<dbReference type="SUPFAM" id="SSF46785">
    <property type="entry name" value="Winged helix' DNA-binding domain"/>
    <property type="match status" value="1"/>
</dbReference>
<dbReference type="InterPro" id="IPR004605">
    <property type="entry name" value="DNA_helicase_Holl-junc_RuvB"/>
</dbReference>
<dbReference type="InterPro" id="IPR027417">
    <property type="entry name" value="P-loop_NTPase"/>
</dbReference>
<dbReference type="GO" id="GO:0005524">
    <property type="term" value="F:ATP binding"/>
    <property type="evidence" value="ECO:0007669"/>
    <property type="project" value="UniProtKB-UniRule"/>
</dbReference>